<dbReference type="InterPro" id="IPR029069">
    <property type="entry name" value="HotDog_dom_sf"/>
</dbReference>
<dbReference type="Pfam" id="PF13279">
    <property type="entry name" value="4HBT_2"/>
    <property type="match status" value="1"/>
</dbReference>
<dbReference type="Proteomes" id="UP000199013">
    <property type="component" value="Unassembled WGS sequence"/>
</dbReference>
<dbReference type="SUPFAM" id="SSF54637">
    <property type="entry name" value="Thioesterase/thiol ester dehydrase-isomerase"/>
    <property type="match status" value="1"/>
</dbReference>
<dbReference type="CDD" id="cd00586">
    <property type="entry name" value="4HBT"/>
    <property type="match status" value="1"/>
</dbReference>
<accession>A0A1C3PH66</accession>
<sequence>MTQVNVGMDPRQQPGRRVLSCYPFIHDVRPRFGDLDSLYGHLNNVAIATFYDDARELLNRTMFGSLTLVTSHFYFVVVQLSIHYLAEVGYPGEYRVGVGVSRIGTSSMVHSLGLFQGKTCVGLCDTVMVHMTGNEVTPLSAEQRAILETMSFPAGQRAEKSGFRTRAGLLPGDGADGRRSGA</sequence>
<protein>
    <submittedName>
        <fullName evidence="1">Uncharacterized protein</fullName>
    </submittedName>
</protein>
<organism evidence="1 2">
    <name type="scientific">Candidatus Protofrankia californiensis</name>
    <dbReference type="NCBI Taxonomy" id="1839754"/>
    <lineage>
        <taxon>Bacteria</taxon>
        <taxon>Bacillati</taxon>
        <taxon>Actinomycetota</taxon>
        <taxon>Actinomycetes</taxon>
        <taxon>Frankiales</taxon>
        <taxon>Frankiaceae</taxon>
        <taxon>Protofrankia</taxon>
    </lineage>
</organism>
<keyword evidence="2" id="KW-1185">Reference proteome</keyword>
<evidence type="ECO:0000313" key="1">
    <source>
        <dbReference type="EMBL" id="SBW29106.1"/>
    </source>
</evidence>
<evidence type="ECO:0000313" key="2">
    <source>
        <dbReference type="Proteomes" id="UP000199013"/>
    </source>
</evidence>
<name>A0A1C3PH66_9ACTN</name>
<gene>
    <name evidence="1" type="ORF">FDG2_6445</name>
</gene>
<dbReference type="Gene3D" id="3.10.129.10">
    <property type="entry name" value="Hotdog Thioesterase"/>
    <property type="match status" value="1"/>
</dbReference>
<dbReference type="EMBL" id="FLUV01002670">
    <property type="protein sequence ID" value="SBW29106.1"/>
    <property type="molecule type" value="Genomic_DNA"/>
</dbReference>
<dbReference type="AlphaFoldDB" id="A0A1C3PH66"/>
<proteinExistence type="predicted"/>
<reference evidence="2" key="1">
    <citation type="submission" date="2016-02" db="EMBL/GenBank/DDBJ databases">
        <authorList>
            <person name="Wibberg D."/>
        </authorList>
    </citation>
    <scope>NUCLEOTIDE SEQUENCE [LARGE SCALE GENOMIC DNA]</scope>
</reference>